<sequence length="119" mass="13709">MLDELLCNLSKLRLPRERSILKASQNDVSPWVEWSHSLIFTMVIHRMYKPAGLKDMTSKAWKVDSSLVLDFTPGCYQVKFSDSFERDLVVDKGPWLFDNDLIVIHKGEAGKHPDDILFS</sequence>
<protein>
    <recommendedName>
        <fullName evidence="3">DUF4283 domain-containing protein</fullName>
    </recommendedName>
</protein>
<keyword evidence="2" id="KW-1185">Reference proteome</keyword>
<evidence type="ECO:0008006" key="3">
    <source>
        <dbReference type="Google" id="ProtNLM"/>
    </source>
</evidence>
<accession>A0A822ZRM3</accession>
<gene>
    <name evidence="1" type="ORF">HUJ06_004305</name>
</gene>
<proteinExistence type="predicted"/>
<name>A0A822ZRM3_NELNU</name>
<evidence type="ECO:0000313" key="1">
    <source>
        <dbReference type="EMBL" id="DAD46075.1"/>
    </source>
</evidence>
<comment type="caution">
    <text evidence="1">The sequence shown here is derived from an EMBL/GenBank/DDBJ whole genome shotgun (WGS) entry which is preliminary data.</text>
</comment>
<evidence type="ECO:0000313" key="2">
    <source>
        <dbReference type="Proteomes" id="UP000607653"/>
    </source>
</evidence>
<reference evidence="1 2" key="1">
    <citation type="journal article" date="2020" name="Mol. Biol. Evol.">
        <title>Distinct Expression and Methylation Patterns for Genes with Different Fates following a Single Whole-Genome Duplication in Flowering Plants.</title>
        <authorList>
            <person name="Shi T."/>
            <person name="Rahmani R.S."/>
            <person name="Gugger P.F."/>
            <person name="Wang M."/>
            <person name="Li H."/>
            <person name="Zhang Y."/>
            <person name="Li Z."/>
            <person name="Wang Q."/>
            <person name="Van de Peer Y."/>
            <person name="Marchal K."/>
            <person name="Chen J."/>
        </authorList>
    </citation>
    <scope>NUCLEOTIDE SEQUENCE [LARGE SCALE GENOMIC DNA]</scope>
    <source>
        <tissue evidence="1">Leaf</tissue>
    </source>
</reference>
<dbReference type="EMBL" id="DUZY01000007">
    <property type="protein sequence ID" value="DAD46075.1"/>
    <property type="molecule type" value="Genomic_DNA"/>
</dbReference>
<dbReference type="Proteomes" id="UP000607653">
    <property type="component" value="Unassembled WGS sequence"/>
</dbReference>
<dbReference type="AlphaFoldDB" id="A0A822ZRM3"/>
<organism evidence="1 2">
    <name type="scientific">Nelumbo nucifera</name>
    <name type="common">Sacred lotus</name>
    <dbReference type="NCBI Taxonomy" id="4432"/>
    <lineage>
        <taxon>Eukaryota</taxon>
        <taxon>Viridiplantae</taxon>
        <taxon>Streptophyta</taxon>
        <taxon>Embryophyta</taxon>
        <taxon>Tracheophyta</taxon>
        <taxon>Spermatophyta</taxon>
        <taxon>Magnoliopsida</taxon>
        <taxon>Proteales</taxon>
        <taxon>Nelumbonaceae</taxon>
        <taxon>Nelumbo</taxon>
    </lineage>
</organism>